<proteinExistence type="predicted"/>
<evidence type="ECO:0000313" key="1">
    <source>
        <dbReference type="EMBL" id="KAF9442090.1"/>
    </source>
</evidence>
<comment type="caution">
    <text evidence="1">The sequence shown here is derived from an EMBL/GenBank/DDBJ whole genome shotgun (WGS) entry which is preliminary data.</text>
</comment>
<dbReference type="Proteomes" id="UP000807342">
    <property type="component" value="Unassembled WGS sequence"/>
</dbReference>
<protein>
    <submittedName>
        <fullName evidence="1">Uncharacterized protein</fullName>
    </submittedName>
</protein>
<dbReference type="OrthoDB" id="7464126at2759"/>
<reference evidence="1" key="1">
    <citation type="submission" date="2020-11" db="EMBL/GenBank/DDBJ databases">
        <authorList>
            <consortium name="DOE Joint Genome Institute"/>
            <person name="Ahrendt S."/>
            <person name="Riley R."/>
            <person name="Andreopoulos W."/>
            <person name="Labutti K."/>
            <person name="Pangilinan J."/>
            <person name="Ruiz-Duenas F.J."/>
            <person name="Barrasa J.M."/>
            <person name="Sanchez-Garcia M."/>
            <person name="Camarero S."/>
            <person name="Miyauchi S."/>
            <person name="Serrano A."/>
            <person name="Linde D."/>
            <person name="Babiker R."/>
            <person name="Drula E."/>
            <person name="Ayuso-Fernandez I."/>
            <person name="Pacheco R."/>
            <person name="Padilla G."/>
            <person name="Ferreira P."/>
            <person name="Barriuso J."/>
            <person name="Kellner H."/>
            <person name="Castanera R."/>
            <person name="Alfaro M."/>
            <person name="Ramirez L."/>
            <person name="Pisabarro A.G."/>
            <person name="Kuo A."/>
            <person name="Tritt A."/>
            <person name="Lipzen A."/>
            <person name="He G."/>
            <person name="Yan M."/>
            <person name="Ng V."/>
            <person name="Cullen D."/>
            <person name="Martin F."/>
            <person name="Rosso M.-N."/>
            <person name="Henrissat B."/>
            <person name="Hibbett D."/>
            <person name="Martinez A.T."/>
            <person name="Grigoriev I.V."/>
        </authorList>
    </citation>
    <scope>NUCLEOTIDE SEQUENCE</scope>
    <source>
        <strain evidence="1">MF-IS2</strain>
    </source>
</reference>
<dbReference type="AlphaFoldDB" id="A0A9P6BY31"/>
<sequence length="325" mass="37095">MEILDQNHDPMEFLELLYSRSLSDIPQGLHLITNRILAFLVCYGTRSHSRGVPTKYISRFIGLAEGSVRRVLRLASLILSSRPLPFPIDAVSDFDLSDLLERVNDGLTYMQCGSRDEQAPSAISSRTWLEVSVRYIYWCDHILSAGVTSMDKLVPDGYPIEREINAEVLFRQDLLAGGHWIAFSKATEETASELIAELRHSRFFRMMALHCGFQIAEFDDMAIHFGLFVNGMYLYQIDLDSEDCVVRVDRNCDTDDELLGKWKKPDNICRKATFPIDITSVTCYFTISQTNWAAEAFADGVWDYFWLGYGANTCLVTFQQDEDEI</sequence>
<gene>
    <name evidence="1" type="ORF">P691DRAFT_811370</name>
</gene>
<organism evidence="1 2">
    <name type="scientific">Macrolepiota fuliginosa MF-IS2</name>
    <dbReference type="NCBI Taxonomy" id="1400762"/>
    <lineage>
        <taxon>Eukaryota</taxon>
        <taxon>Fungi</taxon>
        <taxon>Dikarya</taxon>
        <taxon>Basidiomycota</taxon>
        <taxon>Agaricomycotina</taxon>
        <taxon>Agaricomycetes</taxon>
        <taxon>Agaricomycetidae</taxon>
        <taxon>Agaricales</taxon>
        <taxon>Agaricineae</taxon>
        <taxon>Agaricaceae</taxon>
        <taxon>Macrolepiota</taxon>
    </lineage>
</organism>
<keyword evidence="2" id="KW-1185">Reference proteome</keyword>
<name>A0A9P6BY31_9AGAR</name>
<evidence type="ECO:0000313" key="2">
    <source>
        <dbReference type="Proteomes" id="UP000807342"/>
    </source>
</evidence>
<dbReference type="EMBL" id="MU151706">
    <property type="protein sequence ID" value="KAF9442090.1"/>
    <property type="molecule type" value="Genomic_DNA"/>
</dbReference>
<accession>A0A9P6BY31</accession>